<dbReference type="PANTHER" id="PTHR47190:SF4">
    <property type="entry name" value="DEHYDROGENASE, PUTATIVE-RELATED"/>
    <property type="match status" value="1"/>
</dbReference>
<dbReference type="InterPro" id="IPR053208">
    <property type="entry name" value="GMC_Oxidoreductase_CD"/>
</dbReference>
<gene>
    <name evidence="3" type="ORF">K491DRAFT_712188</name>
</gene>
<accession>A0A6A6TJH5</accession>
<dbReference type="AlphaFoldDB" id="A0A6A6TJH5"/>
<dbReference type="OrthoDB" id="413885at2759"/>
<keyword evidence="1" id="KW-0732">Signal</keyword>
<dbReference type="Gene3D" id="2.60.40.1210">
    <property type="entry name" value="Cellobiose dehydrogenase, cytochrome domain"/>
    <property type="match status" value="1"/>
</dbReference>
<dbReference type="Proteomes" id="UP000799324">
    <property type="component" value="Unassembled WGS sequence"/>
</dbReference>
<feature type="signal peptide" evidence="1">
    <location>
        <begin position="1"/>
        <end position="17"/>
    </location>
</feature>
<evidence type="ECO:0000313" key="3">
    <source>
        <dbReference type="EMBL" id="KAF2659892.1"/>
    </source>
</evidence>
<dbReference type="EMBL" id="MU004303">
    <property type="protein sequence ID" value="KAF2659892.1"/>
    <property type="molecule type" value="Genomic_DNA"/>
</dbReference>
<protein>
    <submittedName>
        <fullName evidence="3">Iron reductase domain protein</fullName>
    </submittedName>
</protein>
<evidence type="ECO:0000256" key="1">
    <source>
        <dbReference type="SAM" id="SignalP"/>
    </source>
</evidence>
<evidence type="ECO:0000313" key="4">
    <source>
        <dbReference type="Proteomes" id="UP000799324"/>
    </source>
</evidence>
<dbReference type="Pfam" id="PF16010">
    <property type="entry name" value="CDH-cyt"/>
    <property type="match status" value="1"/>
</dbReference>
<dbReference type="SUPFAM" id="SSF49344">
    <property type="entry name" value="CBD9-like"/>
    <property type="match status" value="1"/>
</dbReference>
<dbReference type="CDD" id="cd09630">
    <property type="entry name" value="CDH_like_cytochrome"/>
    <property type="match status" value="1"/>
</dbReference>
<dbReference type="PANTHER" id="PTHR47190">
    <property type="entry name" value="DEHYDROGENASE, PUTATIVE-RELATED"/>
    <property type="match status" value="1"/>
</dbReference>
<sequence>MRLSSLLTGTLATLSAAQGPAPYKDPKSGITFTAFIEPTTGYFFGIVPPTNATSTDFVATIGGKGTAGWSGVSLGGSMLNKLLIVAWPNGQNILSSFRKTASYGSPAVATGTFTQTPIANGTYVNSTHWTYTFTCNKCIQSDGTTFQAGDPAPTIGWAYNAKSPSQIASASSAVSKHSAQGQALFGTAKEAVVKRDFKA</sequence>
<name>A0A6A6TJH5_9PLEO</name>
<evidence type="ECO:0000259" key="2">
    <source>
        <dbReference type="Pfam" id="PF16010"/>
    </source>
</evidence>
<reference evidence="3" key="1">
    <citation type="journal article" date="2020" name="Stud. Mycol.">
        <title>101 Dothideomycetes genomes: a test case for predicting lifestyles and emergence of pathogens.</title>
        <authorList>
            <person name="Haridas S."/>
            <person name="Albert R."/>
            <person name="Binder M."/>
            <person name="Bloem J."/>
            <person name="Labutti K."/>
            <person name="Salamov A."/>
            <person name="Andreopoulos B."/>
            <person name="Baker S."/>
            <person name="Barry K."/>
            <person name="Bills G."/>
            <person name="Bluhm B."/>
            <person name="Cannon C."/>
            <person name="Castanera R."/>
            <person name="Culley D."/>
            <person name="Daum C."/>
            <person name="Ezra D."/>
            <person name="Gonzalez J."/>
            <person name="Henrissat B."/>
            <person name="Kuo A."/>
            <person name="Liang C."/>
            <person name="Lipzen A."/>
            <person name="Lutzoni F."/>
            <person name="Magnuson J."/>
            <person name="Mondo S."/>
            <person name="Nolan M."/>
            <person name="Ohm R."/>
            <person name="Pangilinan J."/>
            <person name="Park H.-J."/>
            <person name="Ramirez L."/>
            <person name="Alfaro M."/>
            <person name="Sun H."/>
            <person name="Tritt A."/>
            <person name="Yoshinaga Y."/>
            <person name="Zwiers L.-H."/>
            <person name="Turgeon B."/>
            <person name="Goodwin S."/>
            <person name="Spatafora J."/>
            <person name="Crous P."/>
            <person name="Grigoriev I."/>
        </authorList>
    </citation>
    <scope>NUCLEOTIDE SEQUENCE</scope>
    <source>
        <strain evidence="3">CBS 122681</strain>
    </source>
</reference>
<organism evidence="3 4">
    <name type="scientific">Lophiostoma macrostomum CBS 122681</name>
    <dbReference type="NCBI Taxonomy" id="1314788"/>
    <lineage>
        <taxon>Eukaryota</taxon>
        <taxon>Fungi</taxon>
        <taxon>Dikarya</taxon>
        <taxon>Ascomycota</taxon>
        <taxon>Pezizomycotina</taxon>
        <taxon>Dothideomycetes</taxon>
        <taxon>Pleosporomycetidae</taxon>
        <taxon>Pleosporales</taxon>
        <taxon>Lophiostomataceae</taxon>
        <taxon>Lophiostoma</taxon>
    </lineage>
</organism>
<keyword evidence="4" id="KW-1185">Reference proteome</keyword>
<proteinExistence type="predicted"/>
<dbReference type="InterPro" id="IPR015920">
    <property type="entry name" value="Cellobiose_DH-like_cyt"/>
</dbReference>
<feature type="chain" id="PRO_5025661992" evidence="1">
    <location>
        <begin position="18"/>
        <end position="199"/>
    </location>
</feature>
<feature type="domain" description="Cellobiose dehydrogenase-like cytochrome" evidence="2">
    <location>
        <begin position="23"/>
        <end position="188"/>
    </location>
</feature>